<dbReference type="Pfam" id="PF14321">
    <property type="entry name" value="DUF4382"/>
    <property type="match status" value="1"/>
</dbReference>
<sequence length="284" mass="31341">MKYFINYLALASFVLILFSSCDIDSKEEGISDGHARLNVFLIDAPAAYDEVWVEVLEVQILMKGNEESNESAWINLPYEKNDQKINLLALTGGNSEHLGEVEIPAGTISQIRLLLGDDNYIIQNGQRINLKTPSAQQSGLKLKVDKPLSAGVSYDLIIDFDASRSIFRAGNSGLYILKPVLRVVAEELATVEGTVLPLVAGPVRVSAILDQDTVGTFTDENGLFILRGLRGGNYNFWFVPNSEDFEEFLLEGKMLPVGQTTKLEPITLDEAAEEEPEEEDENEG</sequence>
<dbReference type="AlphaFoldDB" id="K1L2N3"/>
<organism evidence="3 4">
    <name type="scientific">Cecembia lonarensis (strain CCUG 58316 / KCTC 22772 / LW9)</name>
    <dbReference type="NCBI Taxonomy" id="1225176"/>
    <lineage>
        <taxon>Bacteria</taxon>
        <taxon>Pseudomonadati</taxon>
        <taxon>Bacteroidota</taxon>
        <taxon>Cytophagia</taxon>
        <taxon>Cytophagales</taxon>
        <taxon>Cyclobacteriaceae</taxon>
        <taxon>Cecembia</taxon>
    </lineage>
</organism>
<evidence type="ECO:0000313" key="4">
    <source>
        <dbReference type="Proteomes" id="UP000004478"/>
    </source>
</evidence>
<reference evidence="3 4" key="1">
    <citation type="journal article" date="2012" name="J. Bacteriol.">
        <title>Draft Genome Sequence of Cecembia lonarensis Strain LW9T, Isolated from Lonar Lake, a Haloalkaline Lake in India.</title>
        <authorList>
            <person name="Shivaji S."/>
            <person name="Ara S."/>
            <person name="Singh A."/>
            <person name="Pinnaka A.K."/>
        </authorList>
    </citation>
    <scope>NUCLEOTIDE SEQUENCE [LARGE SCALE GENOMIC DNA]</scope>
    <source>
        <strain evidence="3 4">LW9</strain>
    </source>
</reference>
<gene>
    <name evidence="3" type="ORF">B879_02263</name>
</gene>
<dbReference type="InterPro" id="IPR025491">
    <property type="entry name" value="DUF4382"/>
</dbReference>
<feature type="compositionally biased region" description="Acidic residues" evidence="1">
    <location>
        <begin position="270"/>
        <end position="284"/>
    </location>
</feature>
<feature type="domain" description="DUF4382" evidence="2">
    <location>
        <begin position="35"/>
        <end position="179"/>
    </location>
</feature>
<dbReference type="OrthoDB" id="2111471at2"/>
<protein>
    <recommendedName>
        <fullName evidence="2">DUF4382 domain-containing protein</fullName>
    </recommendedName>
</protein>
<evidence type="ECO:0000313" key="3">
    <source>
        <dbReference type="EMBL" id="EKB49076.1"/>
    </source>
</evidence>
<feature type="region of interest" description="Disordered" evidence="1">
    <location>
        <begin position="265"/>
        <end position="284"/>
    </location>
</feature>
<evidence type="ECO:0000256" key="1">
    <source>
        <dbReference type="SAM" id="MobiDB-lite"/>
    </source>
</evidence>
<dbReference type="EMBL" id="AMGM01000033">
    <property type="protein sequence ID" value="EKB49076.1"/>
    <property type="molecule type" value="Genomic_DNA"/>
</dbReference>
<dbReference type="PROSITE" id="PS51257">
    <property type="entry name" value="PROKAR_LIPOPROTEIN"/>
    <property type="match status" value="1"/>
</dbReference>
<accession>K1L2N3</accession>
<dbReference type="Proteomes" id="UP000004478">
    <property type="component" value="Unassembled WGS sequence"/>
</dbReference>
<comment type="caution">
    <text evidence="3">The sequence shown here is derived from an EMBL/GenBank/DDBJ whole genome shotgun (WGS) entry which is preliminary data.</text>
</comment>
<name>K1L2N3_CECL9</name>
<keyword evidence="4" id="KW-1185">Reference proteome</keyword>
<dbReference type="PATRIC" id="fig|1225176.3.peg.2416"/>
<evidence type="ECO:0000259" key="2">
    <source>
        <dbReference type="Pfam" id="PF14321"/>
    </source>
</evidence>
<proteinExistence type="predicted"/>
<dbReference type="RefSeq" id="WP_009185293.1">
    <property type="nucleotide sequence ID" value="NZ_AMGM01000033.1"/>
</dbReference>